<protein>
    <submittedName>
        <fullName evidence="2">Uncharacterized protein</fullName>
    </submittedName>
</protein>
<evidence type="ECO:0000313" key="3">
    <source>
        <dbReference type="Proteomes" id="UP000614811"/>
    </source>
</evidence>
<accession>A0A918VLN0</accession>
<dbReference type="EMBL" id="BMXA01000002">
    <property type="protein sequence ID" value="GHA06533.1"/>
    <property type="molecule type" value="Genomic_DNA"/>
</dbReference>
<feature type="region of interest" description="Disordered" evidence="1">
    <location>
        <begin position="1"/>
        <end position="23"/>
    </location>
</feature>
<gene>
    <name evidence="2" type="ORF">GCM10008090_15260</name>
</gene>
<dbReference type="Proteomes" id="UP000614811">
    <property type="component" value="Unassembled WGS sequence"/>
</dbReference>
<comment type="caution">
    <text evidence="2">The sequence shown here is derived from an EMBL/GenBank/DDBJ whole genome shotgun (WGS) entry which is preliminary data.</text>
</comment>
<sequence length="66" mass="7235">MAHCDPVQVSDVQTNGADNEKAVDCPPLFSDPPSWLIDRLLVRTKFKLHTCANNVEVGVVVIGVQF</sequence>
<evidence type="ECO:0000313" key="2">
    <source>
        <dbReference type="EMBL" id="GHA06533.1"/>
    </source>
</evidence>
<reference evidence="2" key="1">
    <citation type="journal article" date="2014" name="Int. J. Syst. Evol. Microbiol.">
        <title>Complete genome sequence of Corynebacterium casei LMG S-19264T (=DSM 44701T), isolated from a smear-ripened cheese.</title>
        <authorList>
            <consortium name="US DOE Joint Genome Institute (JGI-PGF)"/>
            <person name="Walter F."/>
            <person name="Albersmeier A."/>
            <person name="Kalinowski J."/>
            <person name="Ruckert C."/>
        </authorList>
    </citation>
    <scope>NUCLEOTIDE SEQUENCE</scope>
    <source>
        <strain evidence="2">KCTC 12711</strain>
    </source>
</reference>
<dbReference type="AlphaFoldDB" id="A0A918VLN0"/>
<organism evidence="2 3">
    <name type="scientific">Arenicella chitinivorans</name>
    <dbReference type="NCBI Taxonomy" id="1329800"/>
    <lineage>
        <taxon>Bacteria</taxon>
        <taxon>Pseudomonadati</taxon>
        <taxon>Pseudomonadota</taxon>
        <taxon>Gammaproteobacteria</taxon>
        <taxon>Arenicellales</taxon>
        <taxon>Arenicellaceae</taxon>
        <taxon>Arenicella</taxon>
    </lineage>
</organism>
<evidence type="ECO:0000256" key="1">
    <source>
        <dbReference type="SAM" id="MobiDB-lite"/>
    </source>
</evidence>
<name>A0A918VLN0_9GAMM</name>
<proteinExistence type="predicted"/>
<keyword evidence="3" id="KW-1185">Reference proteome</keyword>
<reference evidence="2" key="2">
    <citation type="submission" date="2020-09" db="EMBL/GenBank/DDBJ databases">
        <authorList>
            <person name="Sun Q."/>
            <person name="Kim S."/>
        </authorList>
    </citation>
    <scope>NUCLEOTIDE SEQUENCE</scope>
    <source>
        <strain evidence="2">KCTC 12711</strain>
    </source>
</reference>